<organism evidence="1 2">
    <name type="scientific">Pseudoalteromonas peptidolytica F12-50-A1</name>
    <dbReference type="NCBI Taxonomy" id="1315280"/>
    <lineage>
        <taxon>Bacteria</taxon>
        <taxon>Pseudomonadati</taxon>
        <taxon>Pseudomonadota</taxon>
        <taxon>Gammaproteobacteria</taxon>
        <taxon>Alteromonadales</taxon>
        <taxon>Pseudoalteromonadaceae</taxon>
        <taxon>Pseudoalteromonas</taxon>
    </lineage>
</organism>
<keyword evidence="2" id="KW-1185">Reference proteome</keyword>
<dbReference type="AlphaFoldDB" id="A0A8I0MVP7"/>
<dbReference type="Pfam" id="PF04325">
    <property type="entry name" value="DUF465"/>
    <property type="match status" value="1"/>
</dbReference>
<dbReference type="EMBL" id="AQHF01000020">
    <property type="protein sequence ID" value="MBE0346019.1"/>
    <property type="molecule type" value="Genomic_DNA"/>
</dbReference>
<comment type="caution">
    <text evidence="1">The sequence shown here is derived from an EMBL/GenBank/DDBJ whole genome shotgun (WGS) entry which is preliminary data.</text>
</comment>
<evidence type="ECO:0008006" key="3">
    <source>
        <dbReference type="Google" id="ProtNLM"/>
    </source>
</evidence>
<protein>
    <recommendedName>
        <fullName evidence="3">DUF465 domain-containing protein</fullName>
    </recommendedName>
</protein>
<name>A0A8I0MVP7_9GAMM</name>
<dbReference type="InterPro" id="IPR007420">
    <property type="entry name" value="DUF465"/>
</dbReference>
<gene>
    <name evidence="1" type="ORF">PPEP_a1026</name>
</gene>
<reference evidence="1 2" key="1">
    <citation type="submission" date="2015-06" db="EMBL/GenBank/DDBJ databases">
        <title>Genome sequence of Pseudoalteromonas peptidolytica.</title>
        <authorList>
            <person name="Xie B.-B."/>
            <person name="Rong J.-C."/>
            <person name="Qin Q.-L."/>
            <person name="Zhang Y.-Z."/>
        </authorList>
    </citation>
    <scope>NUCLEOTIDE SEQUENCE [LARGE SCALE GENOMIC DNA]</scope>
    <source>
        <strain evidence="1 2">F12-50-A1</strain>
    </source>
</reference>
<accession>A0A8I0MVP7</accession>
<evidence type="ECO:0000313" key="1">
    <source>
        <dbReference type="EMBL" id="MBE0346019.1"/>
    </source>
</evidence>
<evidence type="ECO:0000313" key="2">
    <source>
        <dbReference type="Proteomes" id="UP000660708"/>
    </source>
</evidence>
<dbReference type="InterPro" id="IPR038444">
    <property type="entry name" value="DUF465_sf"/>
</dbReference>
<dbReference type="Gene3D" id="6.10.280.50">
    <property type="match status" value="1"/>
</dbReference>
<dbReference type="Proteomes" id="UP000660708">
    <property type="component" value="Unassembled WGS sequence"/>
</dbReference>
<dbReference type="RefSeq" id="WP_373865588.1">
    <property type="nucleotide sequence ID" value="NZ_AQHF01000020.1"/>
</dbReference>
<proteinExistence type="predicted"/>
<sequence>MRLLKNTVVKGALIGFSKHENAFYTTTINGTKKMNIERHSLAKELPEFKDRIHELKLSDGHFSRLFKDYHEVDNEVIRIEDGVEHSSDEYLESLKKKRLWLKDQLYSILKSAE</sequence>